<dbReference type="EMBL" id="NXNG01000001">
    <property type="protein sequence ID" value="PWT26641.1"/>
    <property type="molecule type" value="Genomic_DNA"/>
</dbReference>
<evidence type="ECO:0000313" key="2">
    <source>
        <dbReference type="Proteomes" id="UP000245488"/>
    </source>
</evidence>
<accession>A0A317G0E5</accession>
<evidence type="ECO:0000313" key="1">
    <source>
        <dbReference type="EMBL" id="PWT26641.1"/>
    </source>
</evidence>
<dbReference type="AlphaFoldDB" id="A0A317G0E5"/>
<reference evidence="1 2" key="1">
    <citation type="submission" date="2017-09" db="EMBL/GenBank/DDBJ databases">
        <title>High-quality draft genome sequence of Butyrivibrio fibrisolvens INBov1, isolated from cow rumen.</title>
        <authorList>
            <person name="Rodriguez Hernaez J."/>
            <person name="Rivarola M."/>
            <person name="Paniego N."/>
            <person name="Cravero S."/>
            <person name="Ceron Cucchi M."/>
            <person name="Martinez M.C."/>
        </authorList>
    </citation>
    <scope>NUCLEOTIDE SEQUENCE [LARGE SCALE GENOMIC DNA]</scope>
    <source>
        <strain evidence="1 2">INBov1</strain>
    </source>
</reference>
<dbReference type="Proteomes" id="UP000245488">
    <property type="component" value="Chromosome"/>
</dbReference>
<organism evidence="1 2">
    <name type="scientific">Butyrivibrio fibrisolvens</name>
    <dbReference type="NCBI Taxonomy" id="831"/>
    <lineage>
        <taxon>Bacteria</taxon>
        <taxon>Bacillati</taxon>
        <taxon>Bacillota</taxon>
        <taxon>Clostridia</taxon>
        <taxon>Lachnospirales</taxon>
        <taxon>Lachnospiraceae</taxon>
        <taxon>Butyrivibrio</taxon>
    </lineage>
</organism>
<name>A0A317G0E5_BUTFI</name>
<proteinExistence type="predicted"/>
<gene>
    <name evidence="1" type="ORF">CPT75_05620</name>
</gene>
<protein>
    <recommendedName>
        <fullName evidence="3">YD repeat-containing protein</fullName>
    </recommendedName>
</protein>
<dbReference type="Gene3D" id="2.180.10.10">
    <property type="entry name" value="RHS repeat-associated core"/>
    <property type="match status" value="1"/>
</dbReference>
<comment type="caution">
    <text evidence="1">The sequence shown here is derived from an EMBL/GenBank/DDBJ whole genome shotgun (WGS) entry which is preliminary data.</text>
</comment>
<keyword evidence="2" id="KW-1185">Reference proteome</keyword>
<sequence>MQGEDETNYSYDEFGRLTQKLLPNNNKEVMDYLPGGHLNSLEMYDVNGLLDKYTYDYDNQSSKTITGSTIMGTNVAEQICTE</sequence>
<dbReference type="RefSeq" id="WP_110072394.1">
    <property type="nucleotide sequence ID" value="NZ_CM009896.1"/>
</dbReference>
<evidence type="ECO:0008006" key="3">
    <source>
        <dbReference type="Google" id="ProtNLM"/>
    </source>
</evidence>